<dbReference type="Gene3D" id="2.102.10.10">
    <property type="entry name" value="Rieske [2Fe-2S] iron-sulphur domain"/>
    <property type="match status" value="1"/>
</dbReference>
<dbReference type="SUPFAM" id="SSF50022">
    <property type="entry name" value="ISP domain"/>
    <property type="match status" value="1"/>
</dbReference>
<accession>A0A1G6GF28</accession>
<keyword evidence="4" id="KW-0411">Iron-sulfur</keyword>
<name>A0A1G6GF28_9ACTN</name>
<dbReference type="GO" id="GO:0051213">
    <property type="term" value="F:dioxygenase activity"/>
    <property type="evidence" value="ECO:0007669"/>
    <property type="project" value="UniProtKB-KW"/>
</dbReference>
<dbReference type="RefSeq" id="WP_092606761.1">
    <property type="nucleotide sequence ID" value="NZ_FMYF01000002.1"/>
</dbReference>
<dbReference type="Pfam" id="PF00355">
    <property type="entry name" value="Rieske"/>
    <property type="match status" value="1"/>
</dbReference>
<keyword evidence="6" id="KW-0223">Dioxygenase</keyword>
<keyword evidence="3" id="KW-0408">Iron</keyword>
<evidence type="ECO:0000256" key="3">
    <source>
        <dbReference type="ARBA" id="ARBA00023004"/>
    </source>
</evidence>
<keyword evidence="6" id="KW-0560">Oxidoreductase</keyword>
<dbReference type="GO" id="GO:0004497">
    <property type="term" value="F:monooxygenase activity"/>
    <property type="evidence" value="ECO:0007669"/>
    <property type="project" value="UniProtKB-ARBA"/>
</dbReference>
<dbReference type="CDD" id="cd03528">
    <property type="entry name" value="Rieske_RO_ferredoxin"/>
    <property type="match status" value="1"/>
</dbReference>
<evidence type="ECO:0000313" key="6">
    <source>
        <dbReference type="EMBL" id="SDB80574.1"/>
    </source>
</evidence>
<gene>
    <name evidence="6" type="ORF">GA0111570_102365</name>
</gene>
<proteinExistence type="predicted"/>
<keyword evidence="7" id="KW-1185">Reference proteome</keyword>
<dbReference type="InterPro" id="IPR017941">
    <property type="entry name" value="Rieske_2Fe-2S"/>
</dbReference>
<dbReference type="GO" id="GO:0016705">
    <property type="term" value="F:oxidoreductase activity, acting on paired donors, with incorporation or reduction of molecular oxygen"/>
    <property type="evidence" value="ECO:0007669"/>
    <property type="project" value="UniProtKB-ARBA"/>
</dbReference>
<dbReference type="Proteomes" id="UP000199086">
    <property type="component" value="Unassembled WGS sequence"/>
</dbReference>
<dbReference type="PANTHER" id="PTHR21496:SF23">
    <property type="entry name" value="3-PHENYLPROPIONATE_CINNAMIC ACID DIOXYGENASE FERREDOXIN SUBUNIT"/>
    <property type="match status" value="1"/>
</dbReference>
<dbReference type="AlphaFoldDB" id="A0A1G6GF28"/>
<dbReference type="PANTHER" id="PTHR21496">
    <property type="entry name" value="FERREDOXIN-RELATED"/>
    <property type="match status" value="1"/>
</dbReference>
<dbReference type="STRING" id="1577474.GA0111570_102365"/>
<keyword evidence="1" id="KW-0001">2Fe-2S</keyword>
<evidence type="ECO:0000256" key="2">
    <source>
        <dbReference type="ARBA" id="ARBA00022723"/>
    </source>
</evidence>
<reference evidence="6 7" key="1">
    <citation type="submission" date="2016-06" db="EMBL/GenBank/DDBJ databases">
        <authorList>
            <person name="Olsen C.W."/>
            <person name="Carey S."/>
            <person name="Hinshaw L."/>
            <person name="Karasin A.I."/>
        </authorList>
    </citation>
    <scope>NUCLEOTIDE SEQUENCE [LARGE SCALE GENOMIC DNA]</scope>
    <source>
        <strain evidence="6 7">LZ-22</strain>
    </source>
</reference>
<dbReference type="GO" id="GO:0046872">
    <property type="term" value="F:metal ion binding"/>
    <property type="evidence" value="ECO:0007669"/>
    <property type="project" value="UniProtKB-KW"/>
</dbReference>
<dbReference type="GO" id="GO:0051537">
    <property type="term" value="F:2 iron, 2 sulfur cluster binding"/>
    <property type="evidence" value="ECO:0007669"/>
    <property type="project" value="UniProtKB-KW"/>
</dbReference>
<evidence type="ECO:0000256" key="4">
    <source>
        <dbReference type="ARBA" id="ARBA00023014"/>
    </source>
</evidence>
<evidence type="ECO:0000256" key="1">
    <source>
        <dbReference type="ARBA" id="ARBA00022714"/>
    </source>
</evidence>
<dbReference type="PROSITE" id="PS51296">
    <property type="entry name" value="RIESKE"/>
    <property type="match status" value="1"/>
</dbReference>
<feature type="domain" description="Rieske" evidence="5">
    <location>
        <begin position="5"/>
        <end position="104"/>
    </location>
</feature>
<dbReference type="OrthoDB" id="147178at2"/>
<protein>
    <submittedName>
        <fullName evidence="6">3-phenylpropionate/trans-cinnamate dioxygenase ferredoxin subunit</fullName>
    </submittedName>
</protein>
<evidence type="ECO:0000313" key="7">
    <source>
        <dbReference type="Proteomes" id="UP000199086"/>
    </source>
</evidence>
<organism evidence="6 7">
    <name type="scientific">Raineyella antarctica</name>
    <dbReference type="NCBI Taxonomy" id="1577474"/>
    <lineage>
        <taxon>Bacteria</taxon>
        <taxon>Bacillati</taxon>
        <taxon>Actinomycetota</taxon>
        <taxon>Actinomycetes</taxon>
        <taxon>Propionibacteriales</taxon>
        <taxon>Propionibacteriaceae</taxon>
        <taxon>Raineyella</taxon>
    </lineage>
</organism>
<evidence type="ECO:0000259" key="5">
    <source>
        <dbReference type="PROSITE" id="PS51296"/>
    </source>
</evidence>
<dbReference type="InterPro" id="IPR036922">
    <property type="entry name" value="Rieske_2Fe-2S_sf"/>
</dbReference>
<dbReference type="EMBL" id="FMYF01000002">
    <property type="protein sequence ID" value="SDB80574.1"/>
    <property type="molecule type" value="Genomic_DNA"/>
</dbReference>
<sequence length="119" mass="12680">MTEPIKVATVGDIEDEEAIVVDGETNGTGADIAVFYSAGRYFAIDDTCTHEDASLADGWIEGEEVECPIHSARFSLCSGAALCLPASIPVRTHKVELRGDEIWLYPGVPVAEAVTEVTP</sequence>
<keyword evidence="2" id="KW-0479">Metal-binding</keyword>